<dbReference type="SUPFAM" id="SSF51735">
    <property type="entry name" value="NAD(P)-binding Rossmann-fold domains"/>
    <property type="match status" value="1"/>
</dbReference>
<evidence type="ECO:0000256" key="5">
    <source>
        <dbReference type="ARBA" id="ARBA00023027"/>
    </source>
</evidence>
<keyword evidence="3" id="KW-0633">Potassium transport</keyword>
<accession>A0A1I2N6V2</accession>
<dbReference type="PROSITE" id="PS51201">
    <property type="entry name" value="RCK_N"/>
    <property type="match status" value="1"/>
</dbReference>
<dbReference type="GO" id="GO:0005886">
    <property type="term" value="C:plasma membrane"/>
    <property type="evidence" value="ECO:0007669"/>
    <property type="project" value="InterPro"/>
</dbReference>
<evidence type="ECO:0000256" key="1">
    <source>
        <dbReference type="ARBA" id="ARBA00017378"/>
    </source>
</evidence>
<dbReference type="InterPro" id="IPR003148">
    <property type="entry name" value="RCK_N"/>
</dbReference>
<dbReference type="OrthoDB" id="9775180at2"/>
<dbReference type="Gene3D" id="3.30.70.1450">
    <property type="entry name" value="Regulator of K+ conductance, C-terminal domain"/>
    <property type="match status" value="1"/>
</dbReference>
<dbReference type="PRINTS" id="PR00335">
    <property type="entry name" value="KUPTAKETRKA"/>
</dbReference>
<organism evidence="9 10">
    <name type="scientific">Clostridium cadaveris</name>
    <dbReference type="NCBI Taxonomy" id="1529"/>
    <lineage>
        <taxon>Bacteria</taxon>
        <taxon>Bacillati</taxon>
        <taxon>Bacillota</taxon>
        <taxon>Clostridia</taxon>
        <taxon>Eubacteriales</taxon>
        <taxon>Clostridiaceae</taxon>
        <taxon>Clostridium</taxon>
    </lineage>
</organism>
<dbReference type="InterPro" id="IPR036291">
    <property type="entry name" value="NAD(P)-bd_dom_sf"/>
</dbReference>
<dbReference type="Pfam" id="PF02254">
    <property type="entry name" value="TrkA_N"/>
    <property type="match status" value="1"/>
</dbReference>
<sequence>MRAVIVGGGKVGYYLVKSLLEKKYEVILIEKDADICNKIANDLNIDVIHGDGSNLDELSEAIEWKSDVVAAVTGKDEENLIICQMAKQSFSIKKTIARINNPKNREVFKKLGVDTTVCSTDVISKLIENELNSHTFKVIQTFERGEMVLVEAIITSESNWLNKTIQNINLPEESVIVSVIRNDNVIYPRGPLVLLENDHVIVMTNFFNENNLKESIFSKRCNYA</sequence>
<dbReference type="Gene3D" id="3.40.50.720">
    <property type="entry name" value="NAD(P)-binding Rossmann-like Domain"/>
    <property type="match status" value="1"/>
</dbReference>
<dbReference type="Proteomes" id="UP000182135">
    <property type="component" value="Unassembled WGS sequence"/>
</dbReference>
<gene>
    <name evidence="9" type="ORF">SAMN04487885_11939</name>
</gene>
<reference evidence="9 10" key="1">
    <citation type="submission" date="2016-10" db="EMBL/GenBank/DDBJ databases">
        <authorList>
            <person name="de Groot N.N."/>
        </authorList>
    </citation>
    <scope>NUCLEOTIDE SEQUENCE [LARGE SCALE GENOMIC DNA]</scope>
    <source>
        <strain evidence="9 10">NLAE-zl-G419</strain>
    </source>
</reference>
<dbReference type="InterPro" id="IPR050721">
    <property type="entry name" value="Trk_Ktr_HKT_K-transport"/>
</dbReference>
<name>A0A1I2N6V2_9CLOT</name>
<dbReference type="AlphaFoldDB" id="A0A1I2N6V2"/>
<dbReference type="EMBL" id="FOOE01000019">
    <property type="protein sequence ID" value="SFF99323.1"/>
    <property type="molecule type" value="Genomic_DNA"/>
</dbReference>
<evidence type="ECO:0000313" key="10">
    <source>
        <dbReference type="Proteomes" id="UP000182135"/>
    </source>
</evidence>
<evidence type="ECO:0000256" key="2">
    <source>
        <dbReference type="ARBA" id="ARBA00022448"/>
    </source>
</evidence>
<feature type="domain" description="RCK C-terminal" evidence="8">
    <location>
        <begin position="137"/>
        <end position="218"/>
    </location>
</feature>
<dbReference type="InterPro" id="IPR036721">
    <property type="entry name" value="RCK_C_sf"/>
</dbReference>
<keyword evidence="10" id="KW-1185">Reference proteome</keyword>
<feature type="domain" description="RCK N-terminal" evidence="7">
    <location>
        <begin position="1"/>
        <end position="124"/>
    </location>
</feature>
<dbReference type="PROSITE" id="PS51202">
    <property type="entry name" value="RCK_C"/>
    <property type="match status" value="1"/>
</dbReference>
<keyword evidence="6" id="KW-0406">Ion transport</keyword>
<evidence type="ECO:0000256" key="6">
    <source>
        <dbReference type="ARBA" id="ARBA00023065"/>
    </source>
</evidence>
<evidence type="ECO:0000256" key="4">
    <source>
        <dbReference type="ARBA" id="ARBA00022958"/>
    </source>
</evidence>
<evidence type="ECO:0000313" key="9">
    <source>
        <dbReference type="EMBL" id="SFF99323.1"/>
    </source>
</evidence>
<dbReference type="STRING" id="1529.SAMN04487885_11939"/>
<dbReference type="eggNOG" id="COG0569">
    <property type="taxonomic scope" value="Bacteria"/>
</dbReference>
<dbReference type="PANTHER" id="PTHR43833:SF5">
    <property type="entry name" value="TRK SYSTEM POTASSIUM UPTAKE PROTEIN TRKA"/>
    <property type="match status" value="1"/>
</dbReference>
<keyword evidence="5" id="KW-0520">NAD</keyword>
<protein>
    <recommendedName>
        <fullName evidence="1">Trk system potassium uptake protein TrkA</fullName>
    </recommendedName>
</protein>
<dbReference type="RefSeq" id="WP_027639112.1">
    <property type="nucleotide sequence ID" value="NZ_BAAACD010000006.1"/>
</dbReference>
<dbReference type="Pfam" id="PF02080">
    <property type="entry name" value="TrkA_C"/>
    <property type="match status" value="1"/>
</dbReference>
<evidence type="ECO:0000256" key="3">
    <source>
        <dbReference type="ARBA" id="ARBA00022538"/>
    </source>
</evidence>
<dbReference type="PANTHER" id="PTHR43833">
    <property type="entry name" value="POTASSIUM CHANNEL PROTEIN 2-RELATED-RELATED"/>
    <property type="match status" value="1"/>
</dbReference>
<keyword evidence="4" id="KW-0630">Potassium</keyword>
<keyword evidence="2" id="KW-0813">Transport</keyword>
<dbReference type="InterPro" id="IPR006037">
    <property type="entry name" value="RCK_C"/>
</dbReference>
<evidence type="ECO:0000259" key="8">
    <source>
        <dbReference type="PROSITE" id="PS51202"/>
    </source>
</evidence>
<dbReference type="InterPro" id="IPR006036">
    <property type="entry name" value="K_uptake_TrkA"/>
</dbReference>
<dbReference type="SUPFAM" id="SSF116726">
    <property type="entry name" value="TrkA C-terminal domain-like"/>
    <property type="match status" value="1"/>
</dbReference>
<dbReference type="GO" id="GO:0015079">
    <property type="term" value="F:potassium ion transmembrane transporter activity"/>
    <property type="evidence" value="ECO:0007669"/>
    <property type="project" value="InterPro"/>
</dbReference>
<evidence type="ECO:0000259" key="7">
    <source>
        <dbReference type="PROSITE" id="PS51201"/>
    </source>
</evidence>
<proteinExistence type="predicted"/>